<reference evidence="2 3" key="1">
    <citation type="submission" date="2019-12" db="EMBL/GenBank/DDBJ databases">
        <title>Genomic-based taxomic classification of the family Erythrobacteraceae.</title>
        <authorList>
            <person name="Xu L."/>
        </authorList>
    </citation>
    <scope>NUCLEOTIDE SEQUENCE [LARGE SCALE GENOMIC DNA]</scope>
    <source>
        <strain evidence="2 3">KCTC 42453</strain>
    </source>
</reference>
<organism evidence="2 3">
    <name type="scientific">Allopontixanthobacter sediminis</name>
    <dbReference type="NCBI Taxonomy" id="1689985"/>
    <lineage>
        <taxon>Bacteria</taxon>
        <taxon>Pseudomonadati</taxon>
        <taxon>Pseudomonadota</taxon>
        <taxon>Alphaproteobacteria</taxon>
        <taxon>Sphingomonadales</taxon>
        <taxon>Erythrobacteraceae</taxon>
        <taxon>Allopontixanthobacter</taxon>
    </lineage>
</organism>
<keyword evidence="3" id="KW-1185">Reference proteome</keyword>
<keyword evidence="1" id="KW-0812">Transmembrane</keyword>
<keyword evidence="1" id="KW-1133">Transmembrane helix</keyword>
<comment type="caution">
    <text evidence="2">The sequence shown here is derived from an EMBL/GenBank/DDBJ whole genome shotgun (WGS) entry which is preliminary data.</text>
</comment>
<dbReference type="Proteomes" id="UP000431922">
    <property type="component" value="Unassembled WGS sequence"/>
</dbReference>
<dbReference type="AlphaFoldDB" id="A0A845B5E2"/>
<feature type="transmembrane region" description="Helical" evidence="1">
    <location>
        <begin position="6"/>
        <end position="29"/>
    </location>
</feature>
<proteinExistence type="predicted"/>
<name>A0A845B5E2_9SPHN</name>
<evidence type="ECO:0000313" key="2">
    <source>
        <dbReference type="EMBL" id="MXP45364.1"/>
    </source>
</evidence>
<dbReference type="EMBL" id="WTYL01000003">
    <property type="protein sequence ID" value="MXP45364.1"/>
    <property type="molecule type" value="Genomic_DNA"/>
</dbReference>
<accession>A0A845B5E2</accession>
<gene>
    <name evidence="2" type="ORF">GRI65_12985</name>
</gene>
<protein>
    <submittedName>
        <fullName evidence="2">Uncharacterized protein</fullName>
    </submittedName>
</protein>
<sequence length="98" mass="11011">MENVVLYIAAPAVGMLLDWLYFDSMIHIIRGSFPVKEQHPYRDFLDGRLVGIAASSLVIAHASVVASLTVAMFGASLFISSHFYIYAKIYWLERQSGR</sequence>
<evidence type="ECO:0000256" key="1">
    <source>
        <dbReference type="SAM" id="Phobius"/>
    </source>
</evidence>
<keyword evidence="1" id="KW-0472">Membrane</keyword>
<dbReference type="RefSeq" id="WP_160756971.1">
    <property type="nucleotide sequence ID" value="NZ_WTYL01000003.1"/>
</dbReference>
<evidence type="ECO:0000313" key="3">
    <source>
        <dbReference type="Proteomes" id="UP000431922"/>
    </source>
</evidence>